<evidence type="ECO:0000256" key="1">
    <source>
        <dbReference type="SAM" id="MobiDB-lite"/>
    </source>
</evidence>
<evidence type="ECO:0000313" key="2">
    <source>
        <dbReference type="EMBL" id="OQS03648.1"/>
    </source>
</evidence>
<dbReference type="PANTHER" id="PTHR35899:SF1">
    <property type="entry name" value="PEPTIDASE C1A PAPAIN C-TERMINAL DOMAIN-CONTAINING PROTEIN"/>
    <property type="match status" value="1"/>
</dbReference>
<evidence type="ECO:0000313" key="3">
    <source>
        <dbReference type="Proteomes" id="UP000243217"/>
    </source>
</evidence>
<protein>
    <submittedName>
        <fullName evidence="2">Uncharacterized protein</fullName>
    </submittedName>
</protein>
<sequence>MDTYVAFSEQNYYNYAMIFLYLQIRQFRRLVLIICPYTLNGGHDLRCPGLKSHKSNNPFQFLIKYEKATIKDQLWAKKSAMALGIAFVNIPYFYPCIGQLAHQPECQIGQCTLCPPEIPITTCCVRGKELMPLSRAGEFVAHSQMTLEGASCWYNDVFQTRDGYIGGYIVKNSWADKDGSSSHSMKYWLQEISEAEDRELCPNSFNTYNWHKFDFPSSMNGNYGQTMNDNNGSKSDDNNENNSINSDTQLFREVFKQYSRANKVPVLLKFIDENVCNPDLDYIIKSISPTTGDHMIKICFNQINYTSGVEVFCWKLPPIQVTSIFTLTSPLCLNPNRLP</sequence>
<dbReference type="Proteomes" id="UP000243217">
    <property type="component" value="Unassembled WGS sequence"/>
</dbReference>
<gene>
    <name evidence="2" type="ORF">THRCLA_04036</name>
</gene>
<accession>A0A1W0A058</accession>
<dbReference type="AlphaFoldDB" id="A0A1W0A058"/>
<comment type="caution">
    <text evidence="2">The sequence shown here is derived from an EMBL/GenBank/DDBJ whole genome shotgun (WGS) entry which is preliminary data.</text>
</comment>
<dbReference type="EMBL" id="JNBS01000818">
    <property type="protein sequence ID" value="OQS03648.1"/>
    <property type="molecule type" value="Genomic_DNA"/>
</dbReference>
<dbReference type="PANTHER" id="PTHR35899">
    <property type="entry name" value="PAPAIN FAMILY CYSTEINE PROTEASE DOMAIN CONTAINING PROTEIN"/>
    <property type="match status" value="1"/>
</dbReference>
<organism evidence="2 3">
    <name type="scientific">Thraustotheca clavata</name>
    <dbReference type="NCBI Taxonomy" id="74557"/>
    <lineage>
        <taxon>Eukaryota</taxon>
        <taxon>Sar</taxon>
        <taxon>Stramenopiles</taxon>
        <taxon>Oomycota</taxon>
        <taxon>Saprolegniomycetes</taxon>
        <taxon>Saprolegniales</taxon>
        <taxon>Achlyaceae</taxon>
        <taxon>Thraustotheca</taxon>
    </lineage>
</organism>
<name>A0A1W0A058_9STRA</name>
<reference evidence="2 3" key="1">
    <citation type="journal article" date="2014" name="Genome Biol. Evol.">
        <title>The secreted proteins of Achlya hypogyna and Thraustotheca clavata identify the ancestral oomycete secretome and reveal gene acquisitions by horizontal gene transfer.</title>
        <authorList>
            <person name="Misner I."/>
            <person name="Blouin N."/>
            <person name="Leonard G."/>
            <person name="Richards T.A."/>
            <person name="Lane C.E."/>
        </authorList>
    </citation>
    <scope>NUCLEOTIDE SEQUENCE [LARGE SCALE GENOMIC DNA]</scope>
    <source>
        <strain evidence="2 3">ATCC 34112</strain>
    </source>
</reference>
<proteinExistence type="predicted"/>
<keyword evidence="3" id="KW-1185">Reference proteome</keyword>
<feature type="region of interest" description="Disordered" evidence="1">
    <location>
        <begin position="224"/>
        <end position="243"/>
    </location>
</feature>